<dbReference type="InterPro" id="IPR053142">
    <property type="entry name" value="PchR_regulatory_protein"/>
</dbReference>
<evidence type="ECO:0000259" key="4">
    <source>
        <dbReference type="PROSITE" id="PS01124"/>
    </source>
</evidence>
<dbReference type="InterPro" id="IPR020449">
    <property type="entry name" value="Tscrpt_reg_AraC-type_HTH"/>
</dbReference>
<dbReference type="PRINTS" id="PR00032">
    <property type="entry name" value="HTHARAC"/>
</dbReference>
<evidence type="ECO:0000313" key="5">
    <source>
        <dbReference type="EMBL" id="MBB5264762.1"/>
    </source>
</evidence>
<proteinExistence type="predicted"/>
<gene>
    <name evidence="5" type="ORF">HNP82_001890</name>
</gene>
<dbReference type="SMART" id="SM00342">
    <property type="entry name" value="HTH_ARAC"/>
    <property type="match status" value="1"/>
</dbReference>
<dbReference type="InterPro" id="IPR018060">
    <property type="entry name" value="HTH_AraC"/>
</dbReference>
<comment type="caution">
    <text evidence="5">The sequence shown here is derived from an EMBL/GenBank/DDBJ whole genome shotgun (WGS) entry which is preliminary data.</text>
</comment>
<evidence type="ECO:0000256" key="3">
    <source>
        <dbReference type="ARBA" id="ARBA00023163"/>
    </source>
</evidence>
<protein>
    <submittedName>
        <fullName evidence="5">AraC-like DNA-binding protein</fullName>
    </submittedName>
</protein>
<keyword evidence="3" id="KW-0804">Transcription</keyword>
<dbReference type="Gene3D" id="1.10.10.60">
    <property type="entry name" value="Homeodomain-like"/>
    <property type="match status" value="1"/>
</dbReference>
<dbReference type="InterPro" id="IPR009057">
    <property type="entry name" value="Homeodomain-like_sf"/>
</dbReference>
<evidence type="ECO:0000313" key="6">
    <source>
        <dbReference type="Proteomes" id="UP000543642"/>
    </source>
</evidence>
<dbReference type="PANTHER" id="PTHR47893">
    <property type="entry name" value="REGULATORY PROTEIN PCHR"/>
    <property type="match status" value="1"/>
</dbReference>
<name>A0A7W8HBQ1_9FIRM</name>
<sequence length="291" mass="33622">MEKPVLEQKMTRYHVFPGITLCFSTYVGDKCILPHEVHDGVMHINHCRQGRIGWKMKDDMTFYLGPGDLLLHMMDCCARSEMSFPYGYYQGVSIEVDLYCLTENPPQILKEAGINGDQLYEKFFSNQGRPVAMAASDKIEHIFSELYDLPTTVRVPYFKLKVQELLLFLSIMEISKNVEIDRHLSAQTEIIREIHARITGQLNRRFTIDELAREYLINTSTLKSVFKAVYGMPIASYMKHYRVNQGAKLLRETGDSIAVIAGKVGYENQSKFTKAFKDIYKVLPTEYRKQF</sequence>
<dbReference type="PROSITE" id="PS01124">
    <property type="entry name" value="HTH_ARAC_FAMILY_2"/>
    <property type="match status" value="1"/>
</dbReference>
<keyword evidence="2 5" id="KW-0238">DNA-binding</keyword>
<evidence type="ECO:0000256" key="1">
    <source>
        <dbReference type="ARBA" id="ARBA00023015"/>
    </source>
</evidence>
<dbReference type="GO" id="GO:0043565">
    <property type="term" value="F:sequence-specific DNA binding"/>
    <property type="evidence" value="ECO:0007669"/>
    <property type="project" value="InterPro"/>
</dbReference>
<dbReference type="Proteomes" id="UP000543642">
    <property type="component" value="Unassembled WGS sequence"/>
</dbReference>
<dbReference type="RefSeq" id="WP_183773673.1">
    <property type="nucleotide sequence ID" value="NZ_CAWVEG010000152.1"/>
</dbReference>
<reference evidence="5 6" key="1">
    <citation type="submission" date="2020-08" db="EMBL/GenBank/DDBJ databases">
        <title>Genomic Encyclopedia of Type Strains, Phase IV (KMG-IV): sequencing the most valuable type-strain genomes for metagenomic binning, comparative biology and taxonomic classification.</title>
        <authorList>
            <person name="Goeker M."/>
        </authorList>
    </citation>
    <scope>NUCLEOTIDE SEQUENCE [LARGE SCALE GENOMIC DNA]</scope>
    <source>
        <strain evidence="5 6">DSM 106146</strain>
    </source>
</reference>
<dbReference type="SUPFAM" id="SSF46689">
    <property type="entry name" value="Homeodomain-like"/>
    <property type="match status" value="2"/>
</dbReference>
<keyword evidence="1" id="KW-0805">Transcription regulation</keyword>
<dbReference type="AlphaFoldDB" id="A0A7W8HBQ1"/>
<dbReference type="GO" id="GO:0003700">
    <property type="term" value="F:DNA-binding transcription factor activity"/>
    <property type="evidence" value="ECO:0007669"/>
    <property type="project" value="InterPro"/>
</dbReference>
<keyword evidence="6" id="KW-1185">Reference proteome</keyword>
<accession>A0A7W8HBQ1</accession>
<organism evidence="5 6">
    <name type="scientific">Catenibacillus scindens</name>
    <dbReference type="NCBI Taxonomy" id="673271"/>
    <lineage>
        <taxon>Bacteria</taxon>
        <taxon>Bacillati</taxon>
        <taxon>Bacillota</taxon>
        <taxon>Clostridia</taxon>
        <taxon>Lachnospirales</taxon>
        <taxon>Lachnospiraceae</taxon>
        <taxon>Catenibacillus</taxon>
    </lineage>
</organism>
<feature type="domain" description="HTH araC/xylS-type" evidence="4">
    <location>
        <begin position="192"/>
        <end position="290"/>
    </location>
</feature>
<dbReference type="Pfam" id="PF12833">
    <property type="entry name" value="HTH_18"/>
    <property type="match status" value="1"/>
</dbReference>
<dbReference type="EMBL" id="JACHFW010000006">
    <property type="protein sequence ID" value="MBB5264762.1"/>
    <property type="molecule type" value="Genomic_DNA"/>
</dbReference>
<dbReference type="PANTHER" id="PTHR47893:SF1">
    <property type="entry name" value="REGULATORY PROTEIN PCHR"/>
    <property type="match status" value="1"/>
</dbReference>
<evidence type="ECO:0000256" key="2">
    <source>
        <dbReference type="ARBA" id="ARBA00023125"/>
    </source>
</evidence>